<feature type="compositionally biased region" description="Polar residues" evidence="2">
    <location>
        <begin position="904"/>
        <end position="920"/>
    </location>
</feature>
<feature type="coiled-coil region" evidence="1">
    <location>
        <begin position="232"/>
        <end position="348"/>
    </location>
</feature>
<keyword evidence="1" id="KW-0175">Coiled coil</keyword>
<dbReference type="GO" id="GO:0045931">
    <property type="term" value="P:positive regulation of mitotic cell cycle"/>
    <property type="evidence" value="ECO:0007669"/>
    <property type="project" value="TreeGrafter"/>
</dbReference>
<feature type="coiled-coil region" evidence="1">
    <location>
        <begin position="515"/>
        <end position="587"/>
    </location>
</feature>
<dbReference type="GO" id="GO:0007099">
    <property type="term" value="P:centriole replication"/>
    <property type="evidence" value="ECO:0007669"/>
    <property type="project" value="TreeGrafter"/>
</dbReference>
<evidence type="ECO:0000313" key="3">
    <source>
        <dbReference type="EnsemblMetazoa" id="G1026.1:cds"/>
    </source>
</evidence>
<dbReference type="GO" id="GO:0034451">
    <property type="term" value="C:centriolar satellite"/>
    <property type="evidence" value="ECO:0007669"/>
    <property type="project" value="TreeGrafter"/>
</dbReference>
<accession>A0A8W8HML9</accession>
<feature type="compositionally biased region" description="Basic and acidic residues" evidence="2">
    <location>
        <begin position="999"/>
        <end position="1018"/>
    </location>
</feature>
<feature type="region of interest" description="Disordered" evidence="2">
    <location>
        <begin position="876"/>
        <end position="934"/>
    </location>
</feature>
<protein>
    <recommendedName>
        <fullName evidence="5">Coiled-coil domain-containing protein 57</fullName>
    </recommendedName>
</protein>
<keyword evidence="4" id="KW-1185">Reference proteome</keyword>
<sequence>MDAQGNWKELAAQKEREWKEVTELRIQTLEAALSGKEKDLQEEKAKFSKLKEDFKYNLKVLEERDQELERYDVTFSELKAQLNVKTAEISELKIQLDDAKSSTKREVLAQEDLQKHYQHRLKEKQAEIDSFKSSKDSEINQERKEFEMFKRNLQRQLKQVEDDLDTQKRELTINFEDALKKREHEFRLQKDEMSAKVLEYELKAKLLAKELEIMRTSQAKESEQFNMVESSHRDLEKKLKEKEWELADVTSMKDARISELEIQAQQLETMMNRMKEDFQRKHAELDKLAREKETALTKIKEGYTEREQSLQSNIRELQAKLEDCQVEMRKLEWNKSDLEKEKDLHIEKLQEELYQQKERWEKQIVDVSRSQVSKDVELQRLRENEEKLKSELLQRKQDIERYKKDLSLAVERERSMERSRTQLELDWQRRYEEKESNQYEKSEDLIKKLVKSRDEALATVKERDRDILQREALIRALHREREQALATLKKHGLPVNKNINVDIDKVWKFADPEEIFSLKEQNENLKSVVKEMRTQMEILGQELPPPEKNAEPSSTAGEYVQSLENEARALRKRNRELEHDMDTYRKYRRAPPVAPSSKEQEEEVQEEVKDNSAVRSHIQSLNDQIGALRSEKIEMTAQLKKQQARIQYLEGMVEKLNKEPRQKQVEIDQLKYELNAQRRRDQSEIGALNQRVGELEIQLMEARKEADEYYKATLERNMEVTSLHQQISSLKVELAEKRPELNFGAQELVIQQLQDEILNLRKGVTNALTADIAATNNSSPVQELKSKLKLAAKHIAQLAKERQQLIEMGNKLRAELNKAGIKPPAALQDKPEPVFSAEKMNNTELSQHLSQQFLSKLNQLEKLQYELTKQQLQYAQKFPEPQNLNTNNSTGSDQEYRPPPILKRTSNIGTNRDQPFNSVRESQDTFNDTRRSISPVRFSREGPLIRSLDDREQFFSSDLDDRDQLLVTMSSAGGESLEEVWRMLDRPTPSPFTTPRYSGKTDKSRKSSSEESSNEIKVKGKQPTMHQRSKPESKTSSIKSPKTSRKGPQKSKFRNYNKRDDDDG</sequence>
<reference evidence="3" key="1">
    <citation type="submission" date="2022-08" db="UniProtKB">
        <authorList>
            <consortium name="EnsemblMetazoa"/>
        </authorList>
    </citation>
    <scope>IDENTIFICATION</scope>
    <source>
        <strain evidence="3">05x7-T-G4-1.051#20</strain>
    </source>
</reference>
<evidence type="ECO:0000256" key="2">
    <source>
        <dbReference type="SAM" id="MobiDB-lite"/>
    </source>
</evidence>
<feature type="region of interest" description="Disordered" evidence="2">
    <location>
        <begin position="588"/>
        <end position="614"/>
    </location>
</feature>
<dbReference type="PANTHER" id="PTHR46725:SF1">
    <property type="entry name" value="COILED-COIL DOMAIN-CONTAINING PROTEIN 57"/>
    <property type="match status" value="1"/>
</dbReference>
<feature type="coiled-coil region" evidence="1">
    <location>
        <begin position="139"/>
        <end position="170"/>
    </location>
</feature>
<dbReference type="GO" id="GO:0007020">
    <property type="term" value="P:microtubule nucleation"/>
    <property type="evidence" value="ECO:0007669"/>
    <property type="project" value="TreeGrafter"/>
</dbReference>
<feature type="compositionally biased region" description="Basic residues" evidence="2">
    <location>
        <begin position="1042"/>
        <end position="1056"/>
    </location>
</feature>
<evidence type="ECO:0000313" key="4">
    <source>
        <dbReference type="Proteomes" id="UP000005408"/>
    </source>
</evidence>
<feature type="coiled-coil region" evidence="1">
    <location>
        <begin position="378"/>
        <end position="405"/>
    </location>
</feature>
<feature type="compositionally biased region" description="Basic and acidic residues" evidence="2">
    <location>
        <begin position="921"/>
        <end position="931"/>
    </location>
</feature>
<organism evidence="3 4">
    <name type="scientific">Magallana gigas</name>
    <name type="common">Pacific oyster</name>
    <name type="synonym">Crassostrea gigas</name>
    <dbReference type="NCBI Taxonomy" id="29159"/>
    <lineage>
        <taxon>Eukaryota</taxon>
        <taxon>Metazoa</taxon>
        <taxon>Spiralia</taxon>
        <taxon>Lophotrochozoa</taxon>
        <taxon>Mollusca</taxon>
        <taxon>Bivalvia</taxon>
        <taxon>Autobranchia</taxon>
        <taxon>Pteriomorphia</taxon>
        <taxon>Ostreida</taxon>
        <taxon>Ostreoidea</taxon>
        <taxon>Ostreidae</taxon>
        <taxon>Magallana</taxon>
    </lineage>
</organism>
<dbReference type="PANTHER" id="PTHR46725">
    <property type="entry name" value="COILED-COIL DOMAIN-CONTAINING PROTEIN 57"/>
    <property type="match status" value="1"/>
</dbReference>
<dbReference type="AlphaFoldDB" id="A0A8W8HML9"/>
<name>A0A8W8HML9_MAGGI</name>
<dbReference type="GO" id="GO:0060271">
    <property type="term" value="P:cilium assembly"/>
    <property type="evidence" value="ECO:0007669"/>
    <property type="project" value="TreeGrafter"/>
</dbReference>
<feature type="coiled-coil region" evidence="1">
    <location>
        <begin position="685"/>
        <end position="712"/>
    </location>
</feature>
<dbReference type="OMA" id="RNLKHKF"/>
<feature type="coiled-coil region" evidence="1">
    <location>
        <begin position="781"/>
        <end position="815"/>
    </location>
</feature>
<evidence type="ECO:0000256" key="1">
    <source>
        <dbReference type="SAM" id="Coils"/>
    </source>
</evidence>
<feature type="coiled-coil region" evidence="1">
    <location>
        <begin position="618"/>
        <end position="659"/>
    </location>
</feature>
<proteinExistence type="predicted"/>
<dbReference type="Proteomes" id="UP000005408">
    <property type="component" value="Unassembled WGS sequence"/>
</dbReference>
<dbReference type="InterPro" id="IPR042481">
    <property type="entry name" value="CCDC57"/>
</dbReference>
<feature type="compositionally biased region" description="Polar residues" evidence="2">
    <location>
        <begin position="882"/>
        <end position="893"/>
    </location>
</feature>
<evidence type="ECO:0008006" key="5">
    <source>
        <dbReference type="Google" id="ProtNLM"/>
    </source>
</evidence>
<dbReference type="EnsemblMetazoa" id="G1026.1">
    <property type="protein sequence ID" value="G1026.1:cds"/>
    <property type="gene ID" value="G1026"/>
</dbReference>
<feature type="coiled-coil region" evidence="1">
    <location>
        <begin position="26"/>
        <end position="102"/>
    </location>
</feature>
<dbReference type="GO" id="GO:0005876">
    <property type="term" value="C:spindle microtubule"/>
    <property type="evidence" value="ECO:0007669"/>
    <property type="project" value="TreeGrafter"/>
</dbReference>
<feature type="region of interest" description="Disordered" evidence="2">
    <location>
        <begin position="979"/>
        <end position="1064"/>
    </location>
</feature>
<dbReference type="GO" id="GO:0005814">
    <property type="term" value="C:centriole"/>
    <property type="evidence" value="ECO:0007669"/>
    <property type="project" value="TreeGrafter"/>
</dbReference>
<dbReference type="OrthoDB" id="568502at2759"/>